<proteinExistence type="inferred from homology"/>
<comment type="subcellular location">
    <subcellularLocation>
        <location evidence="6">Cytoplasm</location>
    </subcellularLocation>
    <subcellularLocation>
        <location evidence="6">Nucleus</location>
    </subcellularLocation>
</comment>
<evidence type="ECO:0000256" key="6">
    <source>
        <dbReference type="RuleBase" id="RU000551"/>
    </source>
</evidence>
<name>A0A7S2R8B0_9STRA</name>
<dbReference type="SMART" id="SM00948">
    <property type="entry name" value="Proteasome_A_N"/>
    <property type="match status" value="1"/>
</dbReference>
<evidence type="ECO:0000256" key="1">
    <source>
        <dbReference type="ARBA" id="ARBA00002000"/>
    </source>
</evidence>
<dbReference type="PROSITE" id="PS00388">
    <property type="entry name" value="PROTEASOME_ALPHA_1"/>
    <property type="match status" value="1"/>
</dbReference>
<keyword evidence="3 5" id="KW-0647">Proteasome</keyword>
<comment type="subunit">
    <text evidence="6">The 26S proteasome consists of a 20S proteasome core and two 19S regulatory subunits.</text>
</comment>
<dbReference type="Gene3D" id="3.60.20.10">
    <property type="entry name" value="Glutamine Phosphoribosylpyrophosphate, subunit 1, domain 1"/>
    <property type="match status" value="1"/>
</dbReference>
<evidence type="ECO:0000256" key="5">
    <source>
        <dbReference type="PROSITE-ProRule" id="PRU00808"/>
    </source>
</evidence>
<evidence type="ECO:0000256" key="4">
    <source>
        <dbReference type="ARBA" id="ARBA00023242"/>
    </source>
</evidence>
<dbReference type="PANTHER" id="PTHR11599">
    <property type="entry name" value="PROTEASOME SUBUNIT ALPHA/BETA"/>
    <property type="match status" value="1"/>
</dbReference>
<evidence type="ECO:0000256" key="2">
    <source>
        <dbReference type="ARBA" id="ARBA00022490"/>
    </source>
</evidence>
<feature type="domain" description="Proteasome alpha-type subunits" evidence="7">
    <location>
        <begin position="8"/>
        <end position="30"/>
    </location>
</feature>
<accession>A0A7S2R8B0</accession>
<dbReference type="SUPFAM" id="SSF56235">
    <property type="entry name" value="N-terminal nucleophile aminohydrolases (Ntn hydrolases)"/>
    <property type="match status" value="1"/>
</dbReference>
<evidence type="ECO:0000256" key="3">
    <source>
        <dbReference type="ARBA" id="ARBA00022942"/>
    </source>
</evidence>
<reference evidence="8" key="1">
    <citation type="submission" date="2021-01" db="EMBL/GenBank/DDBJ databases">
        <authorList>
            <person name="Corre E."/>
            <person name="Pelletier E."/>
            <person name="Niang G."/>
            <person name="Scheremetjew M."/>
            <person name="Finn R."/>
            <person name="Kale V."/>
            <person name="Holt S."/>
            <person name="Cochrane G."/>
            <person name="Meng A."/>
            <person name="Brown T."/>
            <person name="Cohen L."/>
        </authorList>
    </citation>
    <scope>NUCLEOTIDE SEQUENCE</scope>
    <source>
        <strain evidence="8">NY070348D</strain>
    </source>
</reference>
<dbReference type="GO" id="GO:0005737">
    <property type="term" value="C:cytoplasm"/>
    <property type="evidence" value="ECO:0007669"/>
    <property type="project" value="UniProtKB-SubCell"/>
</dbReference>
<comment type="function">
    <text evidence="1">The proteasome is a multicatalytic proteinase complex which is characterized by its ability to cleave peptides with Arg, Phe, Tyr, Leu, and Glu adjacent to the leaving group at neutral or slightly basic pH. The proteasome has an ATP-dependent proteolytic activity.</text>
</comment>
<dbReference type="InterPro" id="IPR000426">
    <property type="entry name" value="Proteasome_asu_N"/>
</dbReference>
<keyword evidence="4 6" id="KW-0539">Nucleus</keyword>
<evidence type="ECO:0000259" key="7">
    <source>
        <dbReference type="PROSITE" id="PS00388"/>
    </source>
</evidence>
<gene>
    <name evidence="8" type="ORF">QSP1433_LOCUS747</name>
</gene>
<dbReference type="GO" id="GO:0006511">
    <property type="term" value="P:ubiquitin-dependent protein catabolic process"/>
    <property type="evidence" value="ECO:0007669"/>
    <property type="project" value="InterPro"/>
</dbReference>
<dbReference type="InterPro" id="IPR029055">
    <property type="entry name" value="Ntn_hydrolases_N"/>
</dbReference>
<dbReference type="InterPro" id="IPR023332">
    <property type="entry name" value="Proteasome_alpha-type"/>
</dbReference>
<organism evidence="8">
    <name type="scientific">Mucochytrium quahogii</name>
    <dbReference type="NCBI Taxonomy" id="96639"/>
    <lineage>
        <taxon>Eukaryota</taxon>
        <taxon>Sar</taxon>
        <taxon>Stramenopiles</taxon>
        <taxon>Bigyra</taxon>
        <taxon>Labyrinthulomycetes</taxon>
        <taxon>Thraustochytrida</taxon>
        <taxon>Thraustochytriidae</taxon>
        <taxon>Mucochytrium</taxon>
    </lineage>
</organism>
<keyword evidence="2 6" id="KW-0963">Cytoplasm</keyword>
<dbReference type="GO" id="GO:0019773">
    <property type="term" value="C:proteasome core complex, alpha-subunit complex"/>
    <property type="evidence" value="ECO:0007669"/>
    <property type="project" value="UniProtKB-UniRule"/>
</dbReference>
<dbReference type="AlphaFoldDB" id="A0A7S2R8B0"/>
<dbReference type="GO" id="GO:0005634">
    <property type="term" value="C:nucleus"/>
    <property type="evidence" value="ECO:0007669"/>
    <property type="project" value="UniProtKB-SubCell"/>
</dbReference>
<dbReference type="PROSITE" id="PS51475">
    <property type="entry name" value="PROTEASOME_ALPHA_2"/>
    <property type="match status" value="1"/>
</dbReference>
<dbReference type="InterPro" id="IPR050115">
    <property type="entry name" value="Proteasome_alpha"/>
</dbReference>
<sequence length="259" mass="28737">MSSTGSGYDLGCNIYSPDGRVFQIEYASKAVENSGAMLGLKCKDGVVVGVEKLVQSRLLVEGSGRRIHPVGNHIGIAFTGYAADGRNVVPAAKAEVENYDDYYGAAMPPHVLADRMGHYFHAYTTYGGYRPFGVTAVIAGYDAVVNEAYLHTVEPSGSHYRFYGCAVGKSQQAAKTEIEKLNFSEMTVEEGLKHIAFIIHTIREEEKDKPFEFEAGWVSKDTNWKFELVPAQVRKEANEWGKKRVEELEMEDDDSDDED</sequence>
<dbReference type="Pfam" id="PF00227">
    <property type="entry name" value="Proteasome"/>
    <property type="match status" value="1"/>
</dbReference>
<dbReference type="EMBL" id="HBHK01001260">
    <property type="protein sequence ID" value="CAD9663681.1"/>
    <property type="molecule type" value="Transcribed_RNA"/>
</dbReference>
<dbReference type="FunFam" id="3.60.20.10:FF:000007">
    <property type="entry name" value="Proteasome subunit alpha type"/>
    <property type="match status" value="1"/>
</dbReference>
<dbReference type="Pfam" id="PF10584">
    <property type="entry name" value="Proteasome_A_N"/>
    <property type="match status" value="1"/>
</dbReference>
<dbReference type="InterPro" id="IPR001353">
    <property type="entry name" value="Proteasome_sua/b"/>
</dbReference>
<evidence type="ECO:0000313" key="8">
    <source>
        <dbReference type="EMBL" id="CAD9663681.1"/>
    </source>
</evidence>
<comment type="similarity">
    <text evidence="5 6">Belongs to the peptidase T1A family.</text>
</comment>
<protein>
    <recommendedName>
        <fullName evidence="6">Proteasome subunit alpha type</fullName>
    </recommendedName>
</protein>